<reference evidence="12" key="1">
    <citation type="submission" date="2023-09" db="UniProtKB">
        <authorList>
            <consortium name="Ensembl"/>
        </authorList>
    </citation>
    <scope>IDENTIFICATION</scope>
</reference>
<dbReference type="Ensembl" id="ENSSPAT00000018055.1">
    <property type="protein sequence ID" value="ENSSPAP00000017781.1"/>
    <property type="gene ID" value="ENSSPAG00000013436.1"/>
</dbReference>
<name>A0A3B5ABN0_9TELE</name>
<comment type="function">
    <text evidence="11">Accessory subunit of the mitochondrial membrane respiratory chain NADH dehydrogenase (Complex I), that is believed not to be involved in catalysis. Complex I functions in the transfer of electrons from NADH to the respiratory chain. The immediate electron acceptor for the enzyme is believed to be ubiquinone.</text>
</comment>
<comment type="subcellular location">
    <subcellularLocation>
        <location evidence="1">Mitochondrion inner membrane</location>
        <topology evidence="1">Single-pass membrane protein</topology>
        <orientation evidence="1">Matrix side</orientation>
    </subcellularLocation>
</comment>
<keyword evidence="8" id="KW-1133">Transmembrane helix</keyword>
<keyword evidence="13" id="KW-1185">Reference proteome</keyword>
<sequence>MKFIPDEAKGLPPPEIVNRNSVGLGGMGWLTALLQNALKLRPALKSGLHRQVLYATVGWLFGYHVTKVENYTYAKLDRDMNEYVRRHPDDFVPKEKKTFAEIVEPFHPVR</sequence>
<dbReference type="PANTHER" id="PTHR13099">
    <property type="entry name" value="NADH-UBIQUINONE OXIDOREDUCTASE SUBUNIT B14.5B"/>
    <property type="match status" value="1"/>
</dbReference>
<comment type="similarity">
    <text evidence="2 11">Belongs to the complex I NDUFC2 subunit family.</text>
</comment>
<dbReference type="GO" id="GO:0006120">
    <property type="term" value="P:mitochondrial electron transport, NADH to ubiquinone"/>
    <property type="evidence" value="ECO:0007669"/>
    <property type="project" value="InterPro"/>
</dbReference>
<evidence type="ECO:0000256" key="5">
    <source>
        <dbReference type="ARBA" id="ARBA00022692"/>
    </source>
</evidence>
<protein>
    <recommendedName>
        <fullName evidence="11">NADH dehydrogenase [ubiquinone] 1 subunit C2</fullName>
    </recommendedName>
</protein>
<keyword evidence="7 11" id="KW-0249">Electron transport</keyword>
<dbReference type="InterPro" id="IPR009423">
    <property type="entry name" value="NDUC2"/>
</dbReference>
<dbReference type="Proteomes" id="UP000694891">
    <property type="component" value="Unplaced"/>
</dbReference>
<evidence type="ECO:0000256" key="2">
    <source>
        <dbReference type="ARBA" id="ARBA00008674"/>
    </source>
</evidence>
<evidence type="ECO:0000256" key="11">
    <source>
        <dbReference type="PIRNR" id="PIRNR017834"/>
    </source>
</evidence>
<evidence type="ECO:0000256" key="9">
    <source>
        <dbReference type="ARBA" id="ARBA00023128"/>
    </source>
</evidence>
<dbReference type="Pfam" id="PF06374">
    <property type="entry name" value="NDUF_C2"/>
    <property type="match status" value="1"/>
</dbReference>
<evidence type="ECO:0000256" key="4">
    <source>
        <dbReference type="ARBA" id="ARBA00022660"/>
    </source>
</evidence>
<evidence type="ECO:0000256" key="1">
    <source>
        <dbReference type="ARBA" id="ARBA00004298"/>
    </source>
</evidence>
<gene>
    <name evidence="14" type="primary">ndufc2</name>
</gene>
<dbReference type="RefSeq" id="XP_008288571.1">
    <property type="nucleotide sequence ID" value="XM_008290349.1"/>
</dbReference>
<reference evidence="14" key="2">
    <citation type="submission" date="2025-04" db="UniProtKB">
        <authorList>
            <consortium name="RefSeq"/>
        </authorList>
    </citation>
    <scope>IDENTIFICATION</scope>
</reference>
<dbReference type="OrthoDB" id="6329847at2759"/>
<evidence type="ECO:0000313" key="14">
    <source>
        <dbReference type="RefSeq" id="XP_008288571.1"/>
    </source>
</evidence>
<dbReference type="PANTHER" id="PTHR13099:SF0">
    <property type="entry name" value="NADH DEHYDROGENASE [UBIQUINONE] 1 SUBUNIT C2-RELATED"/>
    <property type="match status" value="1"/>
</dbReference>
<keyword evidence="5" id="KW-0812">Transmembrane</keyword>
<evidence type="ECO:0000313" key="12">
    <source>
        <dbReference type="Ensembl" id="ENSSPAP00000017781.1"/>
    </source>
</evidence>
<dbReference type="STRING" id="144197.ENSSPAP00000017781"/>
<dbReference type="GeneID" id="103363538"/>
<evidence type="ECO:0000256" key="8">
    <source>
        <dbReference type="ARBA" id="ARBA00022989"/>
    </source>
</evidence>
<dbReference type="AlphaFoldDB" id="A0A3B5ABN0"/>
<keyword evidence="4 11" id="KW-0679">Respiratory chain</keyword>
<evidence type="ECO:0000256" key="10">
    <source>
        <dbReference type="ARBA" id="ARBA00023136"/>
    </source>
</evidence>
<proteinExistence type="inferred from homology"/>
<dbReference type="CTD" id="4718"/>
<keyword evidence="3 11" id="KW-0813">Transport</keyword>
<keyword evidence="9 11" id="KW-0496">Mitochondrion</keyword>
<evidence type="ECO:0000256" key="6">
    <source>
        <dbReference type="ARBA" id="ARBA00022792"/>
    </source>
</evidence>
<dbReference type="GO" id="GO:0005743">
    <property type="term" value="C:mitochondrial inner membrane"/>
    <property type="evidence" value="ECO:0007669"/>
    <property type="project" value="UniProtKB-SubCell"/>
</dbReference>
<evidence type="ECO:0000313" key="13">
    <source>
        <dbReference type="Proteomes" id="UP000694891"/>
    </source>
</evidence>
<keyword evidence="6 11" id="KW-0999">Mitochondrion inner membrane</keyword>
<accession>A0A3B5ABN0</accession>
<organism evidence="12">
    <name type="scientific">Stegastes partitus</name>
    <name type="common">bicolor damselfish</name>
    <dbReference type="NCBI Taxonomy" id="144197"/>
    <lineage>
        <taxon>Eukaryota</taxon>
        <taxon>Metazoa</taxon>
        <taxon>Chordata</taxon>
        <taxon>Craniata</taxon>
        <taxon>Vertebrata</taxon>
        <taxon>Euteleostomi</taxon>
        <taxon>Actinopterygii</taxon>
        <taxon>Neopterygii</taxon>
        <taxon>Teleostei</taxon>
        <taxon>Neoteleostei</taxon>
        <taxon>Acanthomorphata</taxon>
        <taxon>Ovalentaria</taxon>
        <taxon>Pomacentridae</taxon>
        <taxon>Stegastes</taxon>
    </lineage>
</organism>
<evidence type="ECO:0000256" key="3">
    <source>
        <dbReference type="ARBA" id="ARBA00022448"/>
    </source>
</evidence>
<evidence type="ECO:0000256" key="7">
    <source>
        <dbReference type="ARBA" id="ARBA00022982"/>
    </source>
</evidence>
<dbReference type="PIRSF" id="PIRSF017834">
    <property type="entry name" value="NADH-UbQ_OxRdtase_b14.5b"/>
    <property type="match status" value="1"/>
</dbReference>
<dbReference type="GeneTree" id="ENSGT00390000010352"/>
<keyword evidence="10 11" id="KW-0472">Membrane</keyword>